<name>A0A7W4UZC1_LEIAQ</name>
<dbReference type="HAMAP" id="MF_00775">
    <property type="entry name" value="UPF0311"/>
    <property type="match status" value="1"/>
</dbReference>
<accession>A0A7W4UZC1</accession>
<dbReference type="EMBL" id="JACHVP010000005">
    <property type="protein sequence ID" value="MBB2968922.1"/>
    <property type="molecule type" value="Genomic_DNA"/>
</dbReference>
<dbReference type="Gene3D" id="2.40.160.20">
    <property type="match status" value="1"/>
</dbReference>
<evidence type="ECO:0000313" key="2">
    <source>
        <dbReference type="EMBL" id="MBB2968922.1"/>
    </source>
</evidence>
<evidence type="ECO:0000313" key="3">
    <source>
        <dbReference type="Proteomes" id="UP000538196"/>
    </source>
</evidence>
<comment type="caution">
    <text evidence="2">The sequence shown here is derived from an EMBL/GenBank/DDBJ whole genome shotgun (WGS) entry which is preliminary data.</text>
</comment>
<organism evidence="2 3">
    <name type="scientific">Leifsonia aquatica</name>
    <name type="common">Corynebacterium aquaticum</name>
    <dbReference type="NCBI Taxonomy" id="144185"/>
    <lineage>
        <taxon>Bacteria</taxon>
        <taxon>Bacillati</taxon>
        <taxon>Actinomycetota</taxon>
        <taxon>Actinomycetes</taxon>
        <taxon>Micrococcales</taxon>
        <taxon>Microbacteriaceae</taxon>
        <taxon>Leifsonia</taxon>
    </lineage>
</organism>
<dbReference type="Pfam" id="PF11578">
    <property type="entry name" value="DUF3237"/>
    <property type="match status" value="1"/>
</dbReference>
<dbReference type="InterPro" id="IPR020915">
    <property type="entry name" value="UPF0311"/>
</dbReference>
<comment type="similarity">
    <text evidence="1">Belongs to the UPF0311 family.</text>
</comment>
<dbReference type="RefSeq" id="WP_183428835.1">
    <property type="nucleotide sequence ID" value="NZ_JACHVP010000005.1"/>
</dbReference>
<dbReference type="PANTHER" id="PTHR37315:SF1">
    <property type="entry name" value="UPF0311 PROTEIN BLR7842"/>
    <property type="match status" value="1"/>
</dbReference>
<sequence>MSRPLPVPTLQAAFEVRVELGAAEDHGLTGAGRRRVVPIVGGTVDGSTVDGSTVDGSTVDGGFTGRILPGGADWQLIRPDGTIEIDARCSARSADGELLYVRATGVRAGDDAVLQALGRGEDVDPASYYFRTFLSFESAARPELTKRLFVASCAREAESIRYTAYRID</sequence>
<evidence type="ECO:0000256" key="1">
    <source>
        <dbReference type="HAMAP-Rule" id="MF_00775"/>
    </source>
</evidence>
<keyword evidence="3" id="KW-1185">Reference proteome</keyword>
<gene>
    <name evidence="2" type="ORF">FHX33_003704</name>
</gene>
<protein>
    <recommendedName>
        <fullName evidence="1">UPF0311 protein FHX33_003704</fullName>
    </recommendedName>
</protein>
<reference evidence="2 3" key="1">
    <citation type="submission" date="2020-08" db="EMBL/GenBank/DDBJ databases">
        <title>Sequencing the genomes of 1000 actinobacteria strains.</title>
        <authorList>
            <person name="Klenk H.-P."/>
        </authorList>
    </citation>
    <scope>NUCLEOTIDE SEQUENCE [LARGE SCALE GENOMIC DNA]</scope>
    <source>
        <strain evidence="2 3">DSM 20146</strain>
    </source>
</reference>
<proteinExistence type="inferred from homology"/>
<dbReference type="PANTHER" id="PTHR37315">
    <property type="entry name" value="UPF0311 PROTEIN BLR7842"/>
    <property type="match status" value="1"/>
</dbReference>
<dbReference type="Proteomes" id="UP000538196">
    <property type="component" value="Unassembled WGS sequence"/>
</dbReference>
<dbReference type="AlphaFoldDB" id="A0A7W4UZC1"/>